<gene>
    <name evidence="2" type="ORF">TCT1_35430</name>
</gene>
<proteinExistence type="predicted"/>
<protein>
    <recommendedName>
        <fullName evidence="1">Transposase IS116/IS110/IS902 C-terminal domain-containing protein</fullName>
    </recommendedName>
</protein>
<feature type="domain" description="Transposase IS116/IS110/IS902 C-terminal" evidence="1">
    <location>
        <begin position="1"/>
        <end position="41"/>
    </location>
</feature>
<sequence>MVAYIGDGKQFNNGRQMAAWLGLVPRQASSGGKTQLGKITKMVIGTYAGF</sequence>
<dbReference type="EMBL" id="AP028978">
    <property type="protein sequence ID" value="BET98622.1"/>
    <property type="molecule type" value="Genomic_DNA"/>
</dbReference>
<dbReference type="InterPro" id="IPR003346">
    <property type="entry name" value="Transposase_20"/>
</dbReference>
<organism evidence="2 3">
    <name type="scientific">Xenorhabdus taiwanensis</name>
    <dbReference type="NCBI Taxonomy" id="3085177"/>
    <lineage>
        <taxon>Bacteria</taxon>
        <taxon>Pseudomonadati</taxon>
        <taxon>Pseudomonadota</taxon>
        <taxon>Gammaproteobacteria</taxon>
        <taxon>Enterobacterales</taxon>
        <taxon>Morganellaceae</taxon>
        <taxon>Xenorhabdus</taxon>
    </lineage>
</organism>
<dbReference type="Pfam" id="PF02371">
    <property type="entry name" value="Transposase_20"/>
    <property type="match status" value="1"/>
</dbReference>
<dbReference type="Proteomes" id="UP001529514">
    <property type="component" value="Chromosome"/>
</dbReference>
<name>A0ABM8K0W7_9GAMM</name>
<accession>A0ABM8K0W7</accession>
<evidence type="ECO:0000313" key="3">
    <source>
        <dbReference type="Proteomes" id="UP001529514"/>
    </source>
</evidence>
<evidence type="ECO:0000259" key="1">
    <source>
        <dbReference type="Pfam" id="PF02371"/>
    </source>
</evidence>
<evidence type="ECO:0000313" key="2">
    <source>
        <dbReference type="EMBL" id="BET98622.1"/>
    </source>
</evidence>
<reference evidence="2 3" key="1">
    <citation type="submission" date="2023-10" db="EMBL/GenBank/DDBJ databases">
        <title>Xenorhabdus taiwanensis sp. nov., a symbiotic bacterium associated with the entomopathogenic nematode Steinernema taiwanensis.</title>
        <authorList>
            <person name="Tseng C.T."/>
            <person name="Shu H.Y."/>
            <person name="Chen M.H."/>
            <person name="Fang Y.J."/>
            <person name="Wu T.L."/>
            <person name="Lin Y.C."/>
            <person name="Huang C.J."/>
        </authorList>
    </citation>
    <scope>NUCLEOTIDE SEQUENCE [LARGE SCALE GENOMIC DNA]</scope>
    <source>
        <strain evidence="2 3">TCT-1</strain>
    </source>
</reference>
<keyword evidence="3" id="KW-1185">Reference proteome</keyword>